<evidence type="ECO:0000256" key="1">
    <source>
        <dbReference type="SAM" id="MobiDB-lite"/>
    </source>
</evidence>
<reference evidence="5" key="1">
    <citation type="journal article" date="2019" name="Int. J. Syst. Evol. Microbiol.">
        <title>The Global Catalogue of Microorganisms (GCM) 10K type strain sequencing project: providing services to taxonomists for standard genome sequencing and annotation.</title>
        <authorList>
            <consortium name="The Broad Institute Genomics Platform"/>
            <consortium name="The Broad Institute Genome Sequencing Center for Infectious Disease"/>
            <person name="Wu L."/>
            <person name="Ma J."/>
        </authorList>
    </citation>
    <scope>NUCLEOTIDE SEQUENCE [LARGE SCALE GENOMIC DNA]</scope>
    <source>
        <strain evidence="5">CGMCC 4.1721</strain>
    </source>
</reference>
<dbReference type="PANTHER" id="PTHR30007">
    <property type="entry name" value="PHP DOMAIN PROTEIN"/>
    <property type="match status" value="1"/>
</dbReference>
<dbReference type="InterPro" id="IPR002559">
    <property type="entry name" value="Transposase_11"/>
</dbReference>
<feature type="transmembrane region" description="Helical" evidence="2">
    <location>
        <begin position="246"/>
        <end position="267"/>
    </location>
</feature>
<dbReference type="Proteomes" id="UP001596208">
    <property type="component" value="Unassembled WGS sequence"/>
</dbReference>
<keyword evidence="5" id="KW-1185">Reference proteome</keyword>
<comment type="caution">
    <text evidence="4">The sequence shown here is derived from an EMBL/GenBank/DDBJ whole genome shotgun (WGS) entry which is preliminary data.</text>
</comment>
<gene>
    <name evidence="4" type="ORF">ACFPRK_09740</name>
</gene>
<feature type="region of interest" description="Disordered" evidence="1">
    <location>
        <begin position="30"/>
        <end position="50"/>
    </location>
</feature>
<dbReference type="PANTHER" id="PTHR30007:SF1">
    <property type="entry name" value="BLR1914 PROTEIN"/>
    <property type="match status" value="1"/>
</dbReference>
<dbReference type="Pfam" id="PF01609">
    <property type="entry name" value="DDE_Tnp_1"/>
    <property type="match status" value="1"/>
</dbReference>
<evidence type="ECO:0000256" key="2">
    <source>
        <dbReference type="SAM" id="Phobius"/>
    </source>
</evidence>
<dbReference type="EMBL" id="JBHSKI010000003">
    <property type="protein sequence ID" value="MFC5170869.1"/>
    <property type="molecule type" value="Genomic_DNA"/>
</dbReference>
<keyword evidence="2" id="KW-1133">Transmembrane helix</keyword>
<evidence type="ECO:0000313" key="5">
    <source>
        <dbReference type="Proteomes" id="UP001596208"/>
    </source>
</evidence>
<protein>
    <submittedName>
        <fullName evidence="4">Transposase</fullName>
    </submittedName>
</protein>
<dbReference type="RefSeq" id="WP_079122356.1">
    <property type="nucleotide sequence ID" value="NZ_JBHSKI010000003.1"/>
</dbReference>
<keyword evidence="2" id="KW-0472">Membrane</keyword>
<accession>A0ABW0B0V9</accession>
<organism evidence="4 5">
    <name type="scientific">Streptomyces mutomycini</name>
    <dbReference type="NCBI Taxonomy" id="284036"/>
    <lineage>
        <taxon>Bacteria</taxon>
        <taxon>Bacillati</taxon>
        <taxon>Actinomycetota</taxon>
        <taxon>Actinomycetes</taxon>
        <taxon>Kitasatosporales</taxon>
        <taxon>Streptomycetaceae</taxon>
        <taxon>Streptomyces</taxon>
    </lineage>
</organism>
<feature type="transmembrane region" description="Helical" evidence="2">
    <location>
        <begin position="215"/>
        <end position="234"/>
    </location>
</feature>
<evidence type="ECO:0000313" key="4">
    <source>
        <dbReference type="EMBL" id="MFC5170869.1"/>
    </source>
</evidence>
<name>A0ABW0B0V9_9ACTN</name>
<feature type="transmembrane region" description="Helical" evidence="2">
    <location>
        <begin position="181"/>
        <end position="203"/>
    </location>
</feature>
<evidence type="ECO:0000259" key="3">
    <source>
        <dbReference type="Pfam" id="PF01609"/>
    </source>
</evidence>
<feature type="domain" description="Transposase IS4-like" evidence="3">
    <location>
        <begin position="6"/>
        <end position="122"/>
    </location>
</feature>
<sequence>MDAAPPLKVITTAANVNDVTKTLALVDDIPPVAGHPGRPRRRPEALLGDKDYEANAHRDELRRRQILPVISRKGSPNIQGMGKLRYVVEQTFALLHHFKRLAVRWERRTELHDAFVSLACSLICWRRLRKHKTTDRCQGRPGPQRATSERWYSPNLQRGGEMIVGTEPSSPPSRWFRGTGLGVLFGGLTAVVSTAAIGNVWAVCDIGNGVTNGTTLLFLVPLIWIAAAVSCVILHSTLGRRHRGTALTAGLIFTLWFTWFLVTWLGMPDSYPAPLCPGNVPPWWPSFIPA</sequence>
<proteinExistence type="predicted"/>
<keyword evidence="2" id="KW-0812">Transmembrane</keyword>